<dbReference type="OrthoDB" id="5959761at2759"/>
<dbReference type="Gene3D" id="3.40.630.60">
    <property type="match status" value="1"/>
</dbReference>
<evidence type="ECO:0000256" key="1">
    <source>
        <dbReference type="ARBA" id="ARBA00002307"/>
    </source>
</evidence>
<reference evidence="6" key="1">
    <citation type="submission" date="2021-06" db="EMBL/GenBank/DDBJ databases">
        <authorList>
            <person name="Kallberg Y."/>
            <person name="Tangrot J."/>
            <person name="Rosling A."/>
        </authorList>
    </citation>
    <scope>NUCLEOTIDE SEQUENCE</scope>
    <source>
        <strain evidence="6">AZ414A</strain>
    </source>
</reference>
<dbReference type="AlphaFoldDB" id="A0A9N9AKS3"/>
<comment type="function">
    <text evidence="1">Ornithine decarboxylase (ODC) antizyme protein that negatively regulates ODC activity and intracellular polyamine biosynthesis in response to increased intracellular polyamine levels. Binds to ODC monomers, inhibiting the assembly of the functional ODC homodimer, and targets the monomers for ubiquitin-independent proteolytic destruction by the 26S proteasome.</text>
</comment>
<comment type="similarity">
    <text evidence="2">Belongs to the ODC antizyme family.</text>
</comment>
<dbReference type="GO" id="GO:0005737">
    <property type="term" value="C:cytoplasm"/>
    <property type="evidence" value="ECO:0007669"/>
    <property type="project" value="TreeGrafter"/>
</dbReference>
<proteinExistence type="inferred from homology"/>
<evidence type="ECO:0000256" key="2">
    <source>
        <dbReference type="ARBA" id="ARBA00008796"/>
    </source>
</evidence>
<evidence type="ECO:0000256" key="5">
    <source>
        <dbReference type="ARBA" id="ARBA00022758"/>
    </source>
</evidence>
<evidence type="ECO:0000313" key="7">
    <source>
        <dbReference type="Proteomes" id="UP000789706"/>
    </source>
</evidence>
<dbReference type="PANTHER" id="PTHR10279">
    <property type="entry name" value="ORNITHINE DECARBOXYLASE ANTIZYME"/>
    <property type="match status" value="1"/>
</dbReference>
<dbReference type="GO" id="GO:0045732">
    <property type="term" value="P:positive regulation of protein catabolic process"/>
    <property type="evidence" value="ECO:0007669"/>
    <property type="project" value="TreeGrafter"/>
</dbReference>
<dbReference type="PANTHER" id="PTHR10279:SF10">
    <property type="entry name" value="ORNITHINE DECARBOXYLASE ANTIZYME"/>
    <property type="match status" value="1"/>
</dbReference>
<dbReference type="EMBL" id="CAJVPK010000631">
    <property type="protein sequence ID" value="CAG8534140.1"/>
    <property type="molecule type" value="Genomic_DNA"/>
</dbReference>
<comment type="caution">
    <text evidence="6">The sequence shown here is derived from an EMBL/GenBank/DDBJ whole genome shotgun (WGS) entry which is preliminary data.</text>
</comment>
<dbReference type="GO" id="GO:0005634">
    <property type="term" value="C:nucleus"/>
    <property type="evidence" value="ECO:0007669"/>
    <property type="project" value="TreeGrafter"/>
</dbReference>
<keyword evidence="5" id="KW-0688">Ribosomal frameshifting</keyword>
<dbReference type="Proteomes" id="UP000789706">
    <property type="component" value="Unassembled WGS sequence"/>
</dbReference>
<comment type="subunit">
    <text evidence="3">Interacts with ODC and thereby sterically blocks ODC homodimerization.</text>
</comment>
<sequence length="207" mass="23181">MANISNMIPMKSISSNIRNQHDKQLLAIWVRRPGGVPDMTPEFFLYPEGQDFLACDGGGITVLGSQIKGSGDKIKNKSKPPSFMEEFFNGTHSSTTTTKSDVQVDSNVIIVKAHYPRKLKYECFVKNRILFLKGNNLNLTEELKDSIVPALELAEELKCNSLVVCLEKNNSNLYTLIRAFLYIGFELVLPGTFKNDSNKYLLVGVEI</sequence>
<dbReference type="GO" id="GO:0008073">
    <property type="term" value="F:ornithine decarboxylase inhibitor activity"/>
    <property type="evidence" value="ECO:0007669"/>
    <property type="project" value="InterPro"/>
</dbReference>
<evidence type="ECO:0000313" key="6">
    <source>
        <dbReference type="EMBL" id="CAG8534140.1"/>
    </source>
</evidence>
<dbReference type="GO" id="GO:0075523">
    <property type="term" value="P:viral translational frameshifting"/>
    <property type="evidence" value="ECO:0007669"/>
    <property type="project" value="UniProtKB-KW"/>
</dbReference>
<dbReference type="InterPro" id="IPR038581">
    <property type="entry name" value="ODC_AZ_sf"/>
</dbReference>
<evidence type="ECO:0000256" key="4">
    <source>
        <dbReference type="ARBA" id="ARBA00017712"/>
    </source>
</evidence>
<protein>
    <recommendedName>
        <fullName evidence="4">Ornithine decarboxylase antizyme</fullName>
    </recommendedName>
</protein>
<name>A0A9N9AKS3_9GLOM</name>
<evidence type="ECO:0000256" key="3">
    <source>
        <dbReference type="ARBA" id="ARBA00011486"/>
    </source>
</evidence>
<keyword evidence="7" id="KW-1185">Reference proteome</keyword>
<accession>A0A9N9AKS3</accession>
<dbReference type="InterPro" id="IPR002993">
    <property type="entry name" value="ODC_AZ"/>
</dbReference>
<dbReference type="InterPro" id="IPR016181">
    <property type="entry name" value="Acyl_CoA_acyltransferase"/>
</dbReference>
<dbReference type="SUPFAM" id="SSF55729">
    <property type="entry name" value="Acyl-CoA N-acyltransferases (Nat)"/>
    <property type="match status" value="1"/>
</dbReference>
<dbReference type="Pfam" id="PF02100">
    <property type="entry name" value="ODC_AZ"/>
    <property type="match status" value="1"/>
</dbReference>
<gene>
    <name evidence="6" type="ORF">DEBURN_LOCUS6287</name>
</gene>
<organism evidence="6 7">
    <name type="scientific">Diversispora eburnea</name>
    <dbReference type="NCBI Taxonomy" id="1213867"/>
    <lineage>
        <taxon>Eukaryota</taxon>
        <taxon>Fungi</taxon>
        <taxon>Fungi incertae sedis</taxon>
        <taxon>Mucoromycota</taxon>
        <taxon>Glomeromycotina</taxon>
        <taxon>Glomeromycetes</taxon>
        <taxon>Diversisporales</taxon>
        <taxon>Diversisporaceae</taxon>
        <taxon>Diversispora</taxon>
    </lineage>
</organism>